<keyword evidence="3" id="KW-1185">Reference proteome</keyword>
<feature type="region of interest" description="Disordered" evidence="1">
    <location>
        <begin position="58"/>
        <end position="142"/>
    </location>
</feature>
<dbReference type="EMBL" id="JAIWYP010000016">
    <property type="protein sequence ID" value="KAH3694979.1"/>
    <property type="molecule type" value="Genomic_DNA"/>
</dbReference>
<comment type="caution">
    <text evidence="2">The sequence shown here is derived from an EMBL/GenBank/DDBJ whole genome shotgun (WGS) entry which is preliminary data.</text>
</comment>
<dbReference type="Proteomes" id="UP000828390">
    <property type="component" value="Unassembled WGS sequence"/>
</dbReference>
<proteinExistence type="predicted"/>
<name>A0A9D3YAK8_DREPO</name>
<feature type="compositionally biased region" description="Basic and acidic residues" evidence="1">
    <location>
        <begin position="73"/>
        <end position="85"/>
    </location>
</feature>
<evidence type="ECO:0000256" key="1">
    <source>
        <dbReference type="SAM" id="MobiDB-lite"/>
    </source>
</evidence>
<sequence length="142" mass="16291">MNRRCIGISSHYRPIKTEAEEKFEKGYSQLALSKRGSDFNMPRRAGSKLIHSQRLKIEDKINQRREHKKNKRDLRDTTEAEEHSTTRGHANIRRSEEDNPTGILPNTSDMAIKSCAKTKEEIRRSLSTANVPDGTTGEDEIR</sequence>
<protein>
    <submittedName>
        <fullName evidence="2">Uncharacterized protein</fullName>
    </submittedName>
</protein>
<reference evidence="2" key="1">
    <citation type="journal article" date="2019" name="bioRxiv">
        <title>The Genome of the Zebra Mussel, Dreissena polymorpha: A Resource for Invasive Species Research.</title>
        <authorList>
            <person name="McCartney M.A."/>
            <person name="Auch B."/>
            <person name="Kono T."/>
            <person name="Mallez S."/>
            <person name="Zhang Y."/>
            <person name="Obille A."/>
            <person name="Becker A."/>
            <person name="Abrahante J.E."/>
            <person name="Garbe J."/>
            <person name="Badalamenti J.P."/>
            <person name="Herman A."/>
            <person name="Mangelson H."/>
            <person name="Liachko I."/>
            <person name="Sullivan S."/>
            <person name="Sone E.D."/>
            <person name="Koren S."/>
            <person name="Silverstein K.A.T."/>
            <person name="Beckman K.B."/>
            <person name="Gohl D.M."/>
        </authorList>
    </citation>
    <scope>NUCLEOTIDE SEQUENCE</scope>
    <source>
        <strain evidence="2">Duluth1</strain>
        <tissue evidence="2">Whole animal</tissue>
    </source>
</reference>
<reference evidence="2" key="2">
    <citation type="submission" date="2020-11" db="EMBL/GenBank/DDBJ databases">
        <authorList>
            <person name="McCartney M.A."/>
            <person name="Auch B."/>
            <person name="Kono T."/>
            <person name="Mallez S."/>
            <person name="Becker A."/>
            <person name="Gohl D.M."/>
            <person name="Silverstein K.A.T."/>
            <person name="Koren S."/>
            <person name="Bechman K.B."/>
            <person name="Herman A."/>
            <person name="Abrahante J.E."/>
            <person name="Garbe J."/>
        </authorList>
    </citation>
    <scope>NUCLEOTIDE SEQUENCE</scope>
    <source>
        <strain evidence="2">Duluth1</strain>
        <tissue evidence="2">Whole animal</tissue>
    </source>
</reference>
<gene>
    <name evidence="2" type="ORF">DPMN_082426</name>
</gene>
<evidence type="ECO:0000313" key="3">
    <source>
        <dbReference type="Proteomes" id="UP000828390"/>
    </source>
</evidence>
<evidence type="ECO:0000313" key="2">
    <source>
        <dbReference type="EMBL" id="KAH3694979.1"/>
    </source>
</evidence>
<organism evidence="2 3">
    <name type="scientific">Dreissena polymorpha</name>
    <name type="common">Zebra mussel</name>
    <name type="synonym">Mytilus polymorpha</name>
    <dbReference type="NCBI Taxonomy" id="45954"/>
    <lineage>
        <taxon>Eukaryota</taxon>
        <taxon>Metazoa</taxon>
        <taxon>Spiralia</taxon>
        <taxon>Lophotrochozoa</taxon>
        <taxon>Mollusca</taxon>
        <taxon>Bivalvia</taxon>
        <taxon>Autobranchia</taxon>
        <taxon>Heteroconchia</taxon>
        <taxon>Euheterodonta</taxon>
        <taxon>Imparidentia</taxon>
        <taxon>Neoheterodontei</taxon>
        <taxon>Myida</taxon>
        <taxon>Dreissenoidea</taxon>
        <taxon>Dreissenidae</taxon>
        <taxon>Dreissena</taxon>
    </lineage>
</organism>
<accession>A0A9D3YAK8</accession>
<dbReference type="AlphaFoldDB" id="A0A9D3YAK8"/>